<keyword evidence="5" id="KW-0032">Aminotransferase</keyword>
<feature type="transmembrane region" description="Helical" evidence="4">
    <location>
        <begin position="427"/>
        <end position="448"/>
    </location>
</feature>
<reference evidence="5 6" key="1">
    <citation type="submission" date="2016-04" db="EMBL/GenBank/DDBJ databases">
        <title>New species of Pectobacterium.</title>
        <authorList>
            <person name="Waleron M."/>
            <person name="Misztak A.E."/>
            <person name="Waleron K."/>
        </authorList>
    </citation>
    <scope>NUCLEOTIDE SEQUENCE [LARGE SCALE GENOMIC DNA]</scope>
    <source>
        <strain evidence="5 6">IFB5232</strain>
    </source>
</reference>
<feature type="transmembrane region" description="Helical" evidence="4">
    <location>
        <begin position="572"/>
        <end position="590"/>
    </location>
</feature>
<comment type="similarity">
    <text evidence="2 3">Belongs to the DegT/DnrJ/EryC1 family.</text>
</comment>
<evidence type="ECO:0000313" key="5">
    <source>
        <dbReference type="EMBL" id="PKX88078.1"/>
    </source>
</evidence>
<dbReference type="Gene3D" id="3.90.1150.10">
    <property type="entry name" value="Aspartate Aminotransferase, domain 1"/>
    <property type="match status" value="1"/>
</dbReference>
<keyword evidence="1 3" id="KW-0663">Pyridoxal phosphate</keyword>
<feature type="transmembrane region" description="Helical" evidence="4">
    <location>
        <begin position="460"/>
        <end position="481"/>
    </location>
</feature>
<dbReference type="PANTHER" id="PTHR30244">
    <property type="entry name" value="TRANSAMINASE"/>
    <property type="match status" value="1"/>
</dbReference>
<dbReference type="Pfam" id="PF03142">
    <property type="entry name" value="Chitin_synth_2"/>
    <property type="match status" value="1"/>
</dbReference>
<keyword evidence="5" id="KW-0808">Transferase</keyword>
<dbReference type="Pfam" id="PF01041">
    <property type="entry name" value="DegT_DnrJ_EryC1"/>
    <property type="match status" value="1"/>
</dbReference>
<dbReference type="GO" id="GO:0008483">
    <property type="term" value="F:transaminase activity"/>
    <property type="evidence" value="ECO:0007669"/>
    <property type="project" value="UniProtKB-KW"/>
</dbReference>
<dbReference type="Pfam" id="PF01644">
    <property type="entry name" value="Chitin_synth_1"/>
    <property type="match status" value="1"/>
</dbReference>
<protein>
    <submittedName>
        <fullName evidence="5">Aminotransferase</fullName>
    </submittedName>
</protein>
<dbReference type="InterPro" id="IPR029044">
    <property type="entry name" value="Nucleotide-diphossugar_trans"/>
</dbReference>
<keyword evidence="6" id="KW-1185">Reference proteome</keyword>
<dbReference type="InterPro" id="IPR000653">
    <property type="entry name" value="DegT/StrS_aminotransferase"/>
</dbReference>
<dbReference type="InterPro" id="IPR015424">
    <property type="entry name" value="PyrdxlP-dep_Trfase"/>
</dbReference>
<dbReference type="CDD" id="cd04190">
    <property type="entry name" value="Chitin_synth_C"/>
    <property type="match status" value="1"/>
</dbReference>
<name>A0ABX4SBY9_9GAMM</name>
<comment type="caution">
    <text evidence="5">The sequence shown here is derived from an EMBL/GenBank/DDBJ whole genome shotgun (WGS) entry which is preliminary data.</text>
</comment>
<dbReference type="InterPro" id="IPR015421">
    <property type="entry name" value="PyrdxlP-dep_Trfase_major"/>
</dbReference>
<feature type="transmembrane region" description="Helical" evidence="4">
    <location>
        <begin position="521"/>
        <end position="539"/>
    </location>
</feature>
<dbReference type="EMBL" id="LXFV01000001">
    <property type="protein sequence ID" value="PKX88078.1"/>
    <property type="molecule type" value="Genomic_DNA"/>
</dbReference>
<keyword evidence="4" id="KW-0812">Transmembrane</keyword>
<evidence type="ECO:0000256" key="4">
    <source>
        <dbReference type="SAM" id="Phobius"/>
    </source>
</evidence>
<dbReference type="PANTHER" id="PTHR30244:SF9">
    <property type="entry name" value="PROTEIN RV3402C"/>
    <property type="match status" value="1"/>
</dbReference>
<evidence type="ECO:0000256" key="3">
    <source>
        <dbReference type="RuleBase" id="RU004508"/>
    </source>
</evidence>
<feature type="transmembrane region" description="Helical" evidence="4">
    <location>
        <begin position="382"/>
        <end position="407"/>
    </location>
</feature>
<dbReference type="InterPro" id="IPR015422">
    <property type="entry name" value="PyrdxlP-dep_Trfase_small"/>
</dbReference>
<dbReference type="Gene3D" id="3.40.640.10">
    <property type="entry name" value="Type I PLP-dependent aspartate aminotransferase-like (Major domain)"/>
    <property type="match status" value="1"/>
</dbReference>
<keyword evidence="4" id="KW-0472">Membrane</keyword>
<dbReference type="RefSeq" id="WP_011093608.1">
    <property type="nucleotide sequence ID" value="NZ_AODU01000011.1"/>
</dbReference>
<evidence type="ECO:0000256" key="2">
    <source>
        <dbReference type="ARBA" id="ARBA00037999"/>
    </source>
</evidence>
<organism evidence="5 6">
    <name type="scientific">Pectobacterium peruviense</name>
    <dbReference type="NCBI Taxonomy" id="2066479"/>
    <lineage>
        <taxon>Bacteria</taxon>
        <taxon>Pseudomonadati</taxon>
        <taxon>Pseudomonadota</taxon>
        <taxon>Gammaproteobacteria</taxon>
        <taxon>Enterobacterales</taxon>
        <taxon>Pectobacteriaceae</taxon>
        <taxon>Pectobacterium</taxon>
    </lineage>
</organism>
<sequence length="1026" mass="112707">MQKTMTPSHPPTTTDMTDSKNWQMLAKIRQSCRDNIHISGELPTGQTDILVCLTLYNEPAPMLADTLAGLVRNQQELTATFADRPPNIIICILLDGTNSAHPSTVSLLGSLGLLPMQMPRADSQNNSLTLQVSEQPASHILRCCDQSDAIENAEQSITLLLANKHHNAGKLDSHAWFFWGVGSVVKAEFAMQIDVGSVTESACLIQLLQHMWRDPYCGAITTRVMLPVPTNANLSQNWQYADFIWEKVSDWAIGSALHYLEVVPGQCSMIRWSQFCENHGHSHAPLDAYLRGLIPQSLLERNLFLAEDRVLGFELTKHHKGSGVRYEQGAIVRSDPAPTFIELLRQRRRWVNSTIAARLHSLSRLPAVMTQSSLSPLRRCGIALSLLWGMLQFIAQFIMPAFVAILLATGVHPLASHILPDAAPSLITAAAIGMALLFLVVWISILFMSRSTTLTSEVGTRYHVSAMLLLGALMGGAFVFTLRVAPIPSIGLMGVALFLLCLAISLHSLRYLRQFIRWMPLYLMLLPVFSLYLTTYSIANINDVSWGTKGLTTNHVEENKQKSWAATRNKVLFIWSACSLSAVLLFLLTLPNTQWMFVIQCASTFFCARIILSSSVSIGASITKRLRTLRKHTPMPFVDRVECPVSTSLPIVRPVFPPFASFASLIKESLTSGHVTNNGPYVRQLESRLTEYQSVPTRVFCNGEQALITLLLAADIRGKDVIVPSFTFAGTPHAVVMAGGNPVFADIKSRDCPLLDANDVVHRITANTCAIVAVDVYGYASDYSALQKIARDHGLRLFIDSAPAFGTTINGQRTGGFGDAQIFSFHATKPYNTIEGGCLCSHDAELIKRAEAIRNFGLDASGICVSPGLNGKMSELNAIIGLAQLPYLESQLTCRRQAASHLIAGITSIPGLTLCLPPEGQSPVWQYLPIHVDAKRYGMDRNDLQHALHAQGIMVRCYYAPACHLMPAYAGEHQATLPQTEHLSACVLALPIYNDMTEKECERIITSLRAVALSPITHHAAEGVYA</sequence>
<dbReference type="CDD" id="cd00616">
    <property type="entry name" value="AHBA_syn"/>
    <property type="match status" value="1"/>
</dbReference>
<dbReference type="SUPFAM" id="SSF53383">
    <property type="entry name" value="PLP-dependent transferases"/>
    <property type="match status" value="1"/>
</dbReference>
<gene>
    <name evidence="5" type="ORF">A0G03_02380</name>
</gene>
<dbReference type="Proteomes" id="UP000234468">
    <property type="component" value="Unassembled WGS sequence"/>
</dbReference>
<evidence type="ECO:0000256" key="1">
    <source>
        <dbReference type="ARBA" id="ARBA00022898"/>
    </source>
</evidence>
<proteinExistence type="inferred from homology"/>
<dbReference type="SUPFAM" id="SSF53448">
    <property type="entry name" value="Nucleotide-diphospho-sugar transferases"/>
    <property type="match status" value="1"/>
</dbReference>
<evidence type="ECO:0000313" key="6">
    <source>
        <dbReference type="Proteomes" id="UP000234468"/>
    </source>
</evidence>
<feature type="transmembrane region" description="Helical" evidence="4">
    <location>
        <begin position="597"/>
        <end position="622"/>
    </location>
</feature>
<accession>A0ABX4SBY9</accession>
<feature type="transmembrane region" description="Helical" evidence="4">
    <location>
        <begin position="487"/>
        <end position="509"/>
    </location>
</feature>
<keyword evidence="4" id="KW-1133">Transmembrane helix</keyword>
<dbReference type="GeneID" id="57209256"/>